<dbReference type="Gene3D" id="1.20.1600.10">
    <property type="entry name" value="Outer membrane efflux proteins (OEP)"/>
    <property type="match status" value="1"/>
</dbReference>
<comment type="caution">
    <text evidence="9">The sequence shown here is derived from an EMBL/GenBank/DDBJ whole genome shotgun (WGS) entry which is preliminary data.</text>
</comment>
<gene>
    <name evidence="9" type="ORF">QS748_10815</name>
</gene>
<keyword evidence="7" id="KW-0998">Cell outer membrane</keyword>
<comment type="subcellular location">
    <subcellularLocation>
        <location evidence="1">Cell outer membrane</location>
    </subcellularLocation>
</comment>
<dbReference type="GO" id="GO:0015288">
    <property type="term" value="F:porin activity"/>
    <property type="evidence" value="ECO:0007669"/>
    <property type="project" value="TreeGrafter"/>
</dbReference>
<keyword evidence="6" id="KW-0472">Membrane</keyword>
<dbReference type="GO" id="GO:0015562">
    <property type="term" value="F:efflux transmembrane transporter activity"/>
    <property type="evidence" value="ECO:0007669"/>
    <property type="project" value="InterPro"/>
</dbReference>
<dbReference type="NCBIfam" id="TIGR01844">
    <property type="entry name" value="type_I_sec_TolC"/>
    <property type="match status" value="1"/>
</dbReference>
<feature type="region of interest" description="Disordered" evidence="8">
    <location>
        <begin position="77"/>
        <end position="97"/>
    </location>
</feature>
<accession>A0AA90NMQ2</accession>
<dbReference type="InterPro" id="IPR003423">
    <property type="entry name" value="OMP_efflux"/>
</dbReference>
<dbReference type="PANTHER" id="PTHR30026">
    <property type="entry name" value="OUTER MEMBRANE PROTEIN TOLC"/>
    <property type="match status" value="1"/>
</dbReference>
<dbReference type="AlphaFoldDB" id="A0AA90NMQ2"/>
<keyword evidence="10" id="KW-1185">Reference proteome</keyword>
<dbReference type="Proteomes" id="UP001178148">
    <property type="component" value="Unassembled WGS sequence"/>
</dbReference>
<name>A0AA90NMQ2_9GAMM</name>
<evidence type="ECO:0000313" key="9">
    <source>
        <dbReference type="EMBL" id="MDP0589643.1"/>
    </source>
</evidence>
<evidence type="ECO:0000256" key="5">
    <source>
        <dbReference type="ARBA" id="ARBA00022692"/>
    </source>
</evidence>
<reference evidence="9 10" key="1">
    <citation type="journal article" date="2023" name="bioRxiv">
        <title>An intranuclear bacterial parasite of deep-sea mussels expresses apoptosis inhibitors acquired from its host.</title>
        <authorList>
            <person name="Gonzalez Porras M.A."/>
            <person name="Assie A."/>
            <person name="Tietjen M."/>
            <person name="Violette M."/>
            <person name="Kleiner M."/>
            <person name="Gruber-Vodicka H."/>
            <person name="Dubilier N."/>
            <person name="Leisch N."/>
        </authorList>
    </citation>
    <scope>NUCLEOTIDE SEQUENCE [LARGE SCALE GENOMIC DNA]</scope>
    <source>
        <strain evidence="9">IAP13</strain>
    </source>
</reference>
<keyword evidence="3" id="KW-0813">Transport</keyword>
<proteinExistence type="inferred from homology"/>
<dbReference type="InterPro" id="IPR051906">
    <property type="entry name" value="TolC-like"/>
</dbReference>
<evidence type="ECO:0000256" key="7">
    <source>
        <dbReference type="ARBA" id="ARBA00023237"/>
    </source>
</evidence>
<dbReference type="InterPro" id="IPR010130">
    <property type="entry name" value="T1SS_OMP_TolC"/>
</dbReference>
<evidence type="ECO:0000256" key="6">
    <source>
        <dbReference type="ARBA" id="ARBA00023136"/>
    </source>
</evidence>
<dbReference type="GO" id="GO:0009279">
    <property type="term" value="C:cell outer membrane"/>
    <property type="evidence" value="ECO:0007669"/>
    <property type="project" value="UniProtKB-SubCell"/>
</dbReference>
<keyword evidence="5" id="KW-0812">Transmembrane</keyword>
<dbReference type="Pfam" id="PF02321">
    <property type="entry name" value="OEP"/>
    <property type="match status" value="2"/>
</dbReference>
<evidence type="ECO:0000256" key="2">
    <source>
        <dbReference type="ARBA" id="ARBA00007613"/>
    </source>
</evidence>
<dbReference type="SUPFAM" id="SSF56954">
    <property type="entry name" value="Outer membrane efflux proteins (OEP)"/>
    <property type="match status" value="1"/>
</dbReference>
<dbReference type="GO" id="GO:1990281">
    <property type="term" value="C:efflux pump complex"/>
    <property type="evidence" value="ECO:0007669"/>
    <property type="project" value="TreeGrafter"/>
</dbReference>
<evidence type="ECO:0000256" key="1">
    <source>
        <dbReference type="ARBA" id="ARBA00004442"/>
    </source>
</evidence>
<evidence type="ECO:0000256" key="8">
    <source>
        <dbReference type="SAM" id="MobiDB-lite"/>
    </source>
</evidence>
<evidence type="ECO:0000313" key="10">
    <source>
        <dbReference type="Proteomes" id="UP001178148"/>
    </source>
</evidence>
<keyword evidence="4" id="KW-1134">Transmembrane beta strand</keyword>
<dbReference type="PANTHER" id="PTHR30026:SF22">
    <property type="entry name" value="OUTER MEMBRANE EFFLUX PROTEIN"/>
    <property type="match status" value="1"/>
</dbReference>
<comment type="similarity">
    <text evidence="2">Belongs to the outer membrane factor (OMF) (TC 1.B.17) family.</text>
</comment>
<protein>
    <submittedName>
        <fullName evidence="9">TolC family outer membrane protein</fullName>
    </submittedName>
</protein>
<organism evidence="9 10">
    <name type="scientific">Candidatus Endonucleibacter bathymodioli</name>
    <dbReference type="NCBI Taxonomy" id="539814"/>
    <lineage>
        <taxon>Bacteria</taxon>
        <taxon>Pseudomonadati</taxon>
        <taxon>Pseudomonadota</taxon>
        <taxon>Gammaproteobacteria</taxon>
        <taxon>Oceanospirillales</taxon>
        <taxon>Endozoicomonadaceae</taxon>
        <taxon>Candidatus Endonucleibacter</taxon>
    </lineage>
</organism>
<feature type="compositionally biased region" description="Polar residues" evidence="8">
    <location>
        <begin position="81"/>
        <end position="93"/>
    </location>
</feature>
<evidence type="ECO:0000256" key="4">
    <source>
        <dbReference type="ARBA" id="ARBA00022452"/>
    </source>
</evidence>
<evidence type="ECO:0000256" key="3">
    <source>
        <dbReference type="ARBA" id="ARBA00022448"/>
    </source>
</evidence>
<dbReference type="EMBL" id="JASXSV010000017">
    <property type="protein sequence ID" value="MDP0589643.1"/>
    <property type="molecule type" value="Genomic_DNA"/>
</dbReference>
<sequence length="445" mass="50902">MSKYRFTTIGILALGLHLSPYVWSENLDHVIKQALHNHPQVLIGLKRMQISREKVNRALSEYWPTLDFNMAAGGQKRWLPPSQQTSPTSTHDNSYTRKEGSISFKQNVFSGFYTKNNVEKTRHLTSAETHKMSSSFQDLALKIITAYMKVLESLELIELAEGNVEFHNKVYEKIKKKTNQGLVGISELIQIGMKQSQSKANLINAHINLESARTNYYSIVGVVADEKLLPPNIDRLKMPQSFSDALKLSNNEHPAVIRANYQIQAAEADYAANKSRYFPTLDLEIDQTWKTNVDGQHDTTTDLVAMAKISYNIFRGGADLSLVKESAYMVEESRAQKTLLMREIEGKLRRAWDNHELLVVEIRYLRQQEADAIKLIKVFRDKFNLGRKGIVDVLDAENELLEVSRNLINSTYAEMLSRYEILASSGQLLKEFNLVWNDDWTVEEK</sequence>